<dbReference type="Proteomes" id="UP001155027">
    <property type="component" value="Unassembled WGS sequence"/>
</dbReference>
<evidence type="ECO:0000256" key="1">
    <source>
        <dbReference type="SAM" id="MobiDB-lite"/>
    </source>
</evidence>
<organism evidence="2 3">
    <name type="scientific">Salinibacter ruber</name>
    <dbReference type="NCBI Taxonomy" id="146919"/>
    <lineage>
        <taxon>Bacteria</taxon>
        <taxon>Pseudomonadati</taxon>
        <taxon>Rhodothermota</taxon>
        <taxon>Rhodothermia</taxon>
        <taxon>Rhodothermales</taxon>
        <taxon>Salinibacteraceae</taxon>
        <taxon>Salinibacter</taxon>
    </lineage>
</organism>
<name>A0A9X2PTG7_9BACT</name>
<evidence type="ECO:0000313" key="2">
    <source>
        <dbReference type="EMBL" id="MCS3676507.1"/>
    </source>
</evidence>
<protein>
    <submittedName>
        <fullName evidence="2">Uncharacterized protein</fullName>
    </submittedName>
</protein>
<dbReference type="RefSeq" id="WP_259220085.1">
    <property type="nucleotide sequence ID" value="NZ_JANUAV010000001.1"/>
</dbReference>
<reference evidence="2" key="1">
    <citation type="submission" date="2022-08" db="EMBL/GenBank/DDBJ databases">
        <title>Genomic Encyclopedia of Type Strains, Phase V (KMG-V): Genome sequencing to study the core and pangenomes of soil and plant-associated prokaryotes.</title>
        <authorList>
            <person name="Whitman W."/>
        </authorList>
    </citation>
    <scope>NUCLEOTIDE SEQUENCE</scope>
    <source>
        <strain evidence="2">0</strain>
    </source>
</reference>
<proteinExistence type="predicted"/>
<comment type="caution">
    <text evidence="2">The sequence shown here is derived from an EMBL/GenBank/DDBJ whole genome shotgun (WGS) entry which is preliminary data.</text>
</comment>
<evidence type="ECO:0000313" key="3">
    <source>
        <dbReference type="Proteomes" id="UP001155027"/>
    </source>
</evidence>
<sequence length="630" mass="72474">MSKLGILYPKEKQCYEITRWGSEEEAEMYGTPKDALNTMSDSTAEPDTGILTDEQSVTTALVRKPNIPPEQSGTSSACRRQSPPPDAGTTGDRRGQHAPIRGQRAFPHCKVQPSTEKPKNRLSAPQNGDSERDRVRRTEKIVNGAKDAEIDLPVTLPRLVSERVRQLAFEFYPILEEHNGHRAFFLYVMNTPNRDDEDHWGSGRPLIDMGIIARCYGPEAQDFGSNLQGFRVLEMYQEQVVPDFDWTDYHSPNPWQDSGNARTVDENGVHPLLEWAWKQDRRSMNRGQVQLVDFYTGKKHNAKRRFLLRQEHKDACRAAEEEVGPACEASREWRDYLHSRDSRLFQSLTDRLPEAREKARGYDGQRQVQAFLHLSQIEAQPKPFYRFTEKTVRLQAINQGLQQIDSDLRDILTRGWTKLDLSSAQLGIAAREWRVQSALDLLSNGGSIWESLINHMGVPWEAKPALKRGLYATIYGARRTTIPYIIAKEAGKEGVEMSDEQRERFFTHGVIEELLSRREEEFERIKSQGGDRDCYENWIDLDGREKKSILSQLAQTQEMWLLSPALELAKEELSKSKPWQITLYLHDGFCINFPQSQTKEYHLSRIKRRVERRAEKGGYPTGLEVEEQKT</sequence>
<feature type="region of interest" description="Disordered" evidence="1">
    <location>
        <begin position="33"/>
        <end position="137"/>
    </location>
</feature>
<feature type="compositionally biased region" description="Polar residues" evidence="1">
    <location>
        <begin position="69"/>
        <end position="79"/>
    </location>
</feature>
<gene>
    <name evidence="2" type="ORF">GGP71_000403</name>
</gene>
<accession>A0A9X2PTG7</accession>
<dbReference type="AlphaFoldDB" id="A0A9X2PTG7"/>
<dbReference type="EMBL" id="JANUAU010000001">
    <property type="protein sequence ID" value="MCS3676507.1"/>
    <property type="molecule type" value="Genomic_DNA"/>
</dbReference>